<dbReference type="EMBL" id="SDIL01000056">
    <property type="protein sequence ID" value="RXK37960.1"/>
    <property type="molecule type" value="Genomic_DNA"/>
</dbReference>
<comment type="caution">
    <text evidence="1">The sequence shown here is derived from an EMBL/GenBank/DDBJ whole genome shotgun (WGS) entry which is preliminary data.</text>
</comment>
<proteinExistence type="predicted"/>
<accession>A0A4Q1BK13</accession>
<dbReference type="InParanoid" id="A0A4Q1BK13"/>
<dbReference type="AlphaFoldDB" id="A0A4Q1BK13"/>
<evidence type="ECO:0000313" key="2">
    <source>
        <dbReference type="Proteomes" id="UP000289152"/>
    </source>
</evidence>
<gene>
    <name evidence="1" type="ORF">M231_04746</name>
</gene>
<dbReference type="Proteomes" id="UP000289152">
    <property type="component" value="Unassembled WGS sequence"/>
</dbReference>
<keyword evidence="2" id="KW-1185">Reference proteome</keyword>
<evidence type="ECO:0000313" key="1">
    <source>
        <dbReference type="EMBL" id="RXK37960.1"/>
    </source>
</evidence>
<protein>
    <submittedName>
        <fullName evidence="1">Uncharacterized protein</fullName>
    </submittedName>
</protein>
<sequence length="90" mass="10346">MPVYSTFKQHADWNRSSITPMPTIYPFSRTGYMASYTEPTEEEKKKVEPWWVSVNLGRPPTSFPAMSKPLSTNVDEWYASLNAQLAARGW</sequence>
<reference evidence="1 2" key="1">
    <citation type="submission" date="2016-06" db="EMBL/GenBank/DDBJ databases">
        <title>Evolution of pathogenesis and genome organization in the Tremellales.</title>
        <authorList>
            <person name="Cuomo C."/>
            <person name="Litvintseva A."/>
            <person name="Heitman J."/>
            <person name="Chen Y."/>
            <person name="Sun S."/>
            <person name="Springer D."/>
            <person name="Dromer F."/>
            <person name="Young S."/>
            <person name="Zeng Q."/>
            <person name="Chapman S."/>
            <person name="Gujja S."/>
            <person name="Saif S."/>
            <person name="Birren B."/>
        </authorList>
    </citation>
    <scope>NUCLEOTIDE SEQUENCE [LARGE SCALE GENOMIC DNA]</scope>
    <source>
        <strain evidence="1 2">ATCC 28783</strain>
    </source>
</reference>
<name>A0A4Q1BK13_TREME</name>
<organism evidence="1 2">
    <name type="scientific">Tremella mesenterica</name>
    <name type="common">Jelly fungus</name>
    <dbReference type="NCBI Taxonomy" id="5217"/>
    <lineage>
        <taxon>Eukaryota</taxon>
        <taxon>Fungi</taxon>
        <taxon>Dikarya</taxon>
        <taxon>Basidiomycota</taxon>
        <taxon>Agaricomycotina</taxon>
        <taxon>Tremellomycetes</taxon>
        <taxon>Tremellales</taxon>
        <taxon>Tremellaceae</taxon>
        <taxon>Tremella</taxon>
    </lineage>
</organism>